<evidence type="ECO:0000313" key="1">
    <source>
        <dbReference type="EMBL" id="KTD63377.1"/>
    </source>
</evidence>
<name>A0A0W0Z2M2_9GAMM</name>
<keyword evidence="2" id="KW-1185">Reference proteome</keyword>
<dbReference type="EMBL" id="LNYU01000028">
    <property type="protein sequence ID" value="KTD63377.1"/>
    <property type="molecule type" value="Genomic_DNA"/>
</dbReference>
<evidence type="ECO:0000313" key="2">
    <source>
        <dbReference type="Proteomes" id="UP000054703"/>
    </source>
</evidence>
<sequence>MQDLNYFEKIAQEALFNEEEKKIKEVLGCDSLAIRVKISNKEKFTDTTKVVSFENRE</sequence>
<dbReference type="Proteomes" id="UP000054703">
    <property type="component" value="Unassembled WGS sequence"/>
</dbReference>
<dbReference type="AlphaFoldDB" id="A0A0W0Z2M2"/>
<dbReference type="PATRIC" id="fig|45074.5.peg.1429"/>
<dbReference type="RefSeq" id="WP_157068288.1">
    <property type="nucleotide sequence ID" value="NZ_CAAAIH010000085.1"/>
</dbReference>
<reference evidence="1 2" key="1">
    <citation type="submission" date="2015-11" db="EMBL/GenBank/DDBJ databases">
        <title>Genomic analysis of 38 Legionella species identifies large and diverse effector repertoires.</title>
        <authorList>
            <person name="Burstein D."/>
            <person name="Amaro F."/>
            <person name="Zusman T."/>
            <person name="Lifshitz Z."/>
            <person name="Cohen O."/>
            <person name="Gilbert J.A."/>
            <person name="Pupko T."/>
            <person name="Shuman H.A."/>
            <person name="Segal G."/>
        </authorList>
    </citation>
    <scope>NUCLEOTIDE SEQUENCE [LARGE SCALE GENOMIC DNA]</scope>
    <source>
        <strain evidence="1 2">SC-63-C7</strain>
    </source>
</reference>
<dbReference type="STRING" id="45074.Lsan_1346"/>
<proteinExistence type="predicted"/>
<comment type="caution">
    <text evidence="1">The sequence shown here is derived from an EMBL/GenBank/DDBJ whole genome shotgun (WGS) entry which is preliminary data.</text>
</comment>
<organism evidence="1 2">
    <name type="scientific">Legionella santicrucis</name>
    <dbReference type="NCBI Taxonomy" id="45074"/>
    <lineage>
        <taxon>Bacteria</taxon>
        <taxon>Pseudomonadati</taxon>
        <taxon>Pseudomonadota</taxon>
        <taxon>Gammaproteobacteria</taxon>
        <taxon>Legionellales</taxon>
        <taxon>Legionellaceae</taxon>
        <taxon>Legionella</taxon>
    </lineage>
</organism>
<gene>
    <name evidence="1" type="ORF">Lsan_1346</name>
</gene>
<protein>
    <submittedName>
        <fullName evidence="1">Uncharacterized protein</fullName>
    </submittedName>
</protein>
<accession>A0A0W0Z2M2</accession>